<protein>
    <recommendedName>
        <fullName evidence="3">Histidine kinase</fullName>
    </recommendedName>
</protein>
<dbReference type="Proteomes" id="UP001499884">
    <property type="component" value="Unassembled WGS sequence"/>
</dbReference>
<evidence type="ECO:0000313" key="1">
    <source>
        <dbReference type="EMBL" id="GAA3764462.1"/>
    </source>
</evidence>
<gene>
    <name evidence="1" type="ORF">GCM10023082_66690</name>
</gene>
<proteinExistence type="predicted"/>
<dbReference type="EMBL" id="BAABEP010000119">
    <property type="protein sequence ID" value="GAA3764462.1"/>
    <property type="molecule type" value="Genomic_DNA"/>
</dbReference>
<keyword evidence="2" id="KW-1185">Reference proteome</keyword>
<sequence>MRFRGKSIRRKIVALLLVPLISVTALSALSGALTGREALDLRHLKNAVARVGDPVQRAAAAVQQERFDTLIHLAAPHDADTARQLRADRSATDHAVSAVRKGDSPALRRSLDGTARGHLDAFLAATRKLPGVKSDRSHVVL</sequence>
<organism evidence="1 2">
    <name type="scientific">Streptomyces tremellae</name>
    <dbReference type="NCBI Taxonomy" id="1124239"/>
    <lineage>
        <taxon>Bacteria</taxon>
        <taxon>Bacillati</taxon>
        <taxon>Actinomycetota</taxon>
        <taxon>Actinomycetes</taxon>
        <taxon>Kitasatosporales</taxon>
        <taxon>Streptomycetaceae</taxon>
        <taxon>Streptomyces</taxon>
    </lineage>
</organism>
<accession>A0ABP7GGD3</accession>
<evidence type="ECO:0000313" key="2">
    <source>
        <dbReference type="Proteomes" id="UP001499884"/>
    </source>
</evidence>
<reference evidence="2" key="1">
    <citation type="journal article" date="2019" name="Int. J. Syst. Evol. Microbiol.">
        <title>The Global Catalogue of Microorganisms (GCM) 10K type strain sequencing project: providing services to taxonomists for standard genome sequencing and annotation.</title>
        <authorList>
            <consortium name="The Broad Institute Genomics Platform"/>
            <consortium name="The Broad Institute Genome Sequencing Center for Infectious Disease"/>
            <person name="Wu L."/>
            <person name="Ma J."/>
        </authorList>
    </citation>
    <scope>NUCLEOTIDE SEQUENCE [LARGE SCALE GENOMIC DNA]</scope>
    <source>
        <strain evidence="2">JCM 30846</strain>
    </source>
</reference>
<name>A0ABP7GGD3_9ACTN</name>
<comment type="caution">
    <text evidence="1">The sequence shown here is derived from an EMBL/GenBank/DDBJ whole genome shotgun (WGS) entry which is preliminary data.</text>
</comment>
<evidence type="ECO:0008006" key="3">
    <source>
        <dbReference type="Google" id="ProtNLM"/>
    </source>
</evidence>